<sequence>MSGAYAASHAGAPMKSGDSSCEAKAAEKKLNGAAKTSFLKKCNADNSPAAACEKSAADKKLHGAAKKSHVKKCMEDSKPAAEAKPAETKAAEAKPAASAKK</sequence>
<evidence type="ECO:0008006" key="4">
    <source>
        <dbReference type="Google" id="ProtNLM"/>
    </source>
</evidence>
<proteinExistence type="predicted"/>
<evidence type="ECO:0000313" key="2">
    <source>
        <dbReference type="EMBL" id="MRD49223.1"/>
    </source>
</evidence>
<dbReference type="OrthoDB" id="8592152at2"/>
<dbReference type="AlphaFoldDB" id="A0A844B7U0"/>
<comment type="caution">
    <text evidence="2">The sequence shown here is derived from an EMBL/GenBank/DDBJ whole genome shotgun (WGS) entry which is preliminary data.</text>
</comment>
<evidence type="ECO:0000256" key="1">
    <source>
        <dbReference type="SAM" id="MobiDB-lite"/>
    </source>
</evidence>
<dbReference type="EMBL" id="WJBU01000021">
    <property type="protein sequence ID" value="MRD49223.1"/>
    <property type="molecule type" value="Genomic_DNA"/>
</dbReference>
<dbReference type="Proteomes" id="UP000487350">
    <property type="component" value="Unassembled WGS sequence"/>
</dbReference>
<gene>
    <name evidence="2" type="ORF">GHT07_18265</name>
</gene>
<feature type="compositionally biased region" description="Basic and acidic residues" evidence="1">
    <location>
        <begin position="72"/>
        <end position="92"/>
    </location>
</feature>
<feature type="region of interest" description="Disordered" evidence="1">
    <location>
        <begin position="63"/>
        <end position="101"/>
    </location>
</feature>
<accession>A0A844B7U0</accession>
<keyword evidence="3" id="KW-1185">Reference proteome</keyword>
<organism evidence="2 3">
    <name type="scientific">Caenimonas koreensis DSM 17982</name>
    <dbReference type="NCBI Taxonomy" id="1121255"/>
    <lineage>
        <taxon>Bacteria</taxon>
        <taxon>Pseudomonadati</taxon>
        <taxon>Pseudomonadota</taxon>
        <taxon>Betaproteobacteria</taxon>
        <taxon>Burkholderiales</taxon>
        <taxon>Comamonadaceae</taxon>
        <taxon>Caenimonas</taxon>
    </lineage>
</organism>
<reference evidence="2 3" key="1">
    <citation type="submission" date="2019-11" db="EMBL/GenBank/DDBJ databases">
        <title>Caenimonas koreensis gen. nov., sp. nov., isolated from activated sludge.</title>
        <authorList>
            <person name="Seung H.R."/>
        </authorList>
    </citation>
    <scope>NUCLEOTIDE SEQUENCE [LARGE SCALE GENOMIC DNA]</scope>
    <source>
        <strain evidence="2 3">EMB320</strain>
    </source>
</reference>
<evidence type="ECO:0000313" key="3">
    <source>
        <dbReference type="Proteomes" id="UP000487350"/>
    </source>
</evidence>
<name>A0A844B7U0_9BURK</name>
<protein>
    <recommendedName>
        <fullName evidence="4">PsiF repeat-containing protein</fullName>
    </recommendedName>
</protein>
<feature type="region of interest" description="Disordered" evidence="1">
    <location>
        <begin position="1"/>
        <end position="26"/>
    </location>
</feature>